<organism evidence="1 2">
    <name type="scientific">Planotetraspora thailandica</name>
    <dbReference type="NCBI Taxonomy" id="487172"/>
    <lineage>
        <taxon>Bacteria</taxon>
        <taxon>Bacillati</taxon>
        <taxon>Actinomycetota</taxon>
        <taxon>Actinomycetes</taxon>
        <taxon>Streptosporangiales</taxon>
        <taxon>Streptosporangiaceae</taxon>
        <taxon>Planotetraspora</taxon>
    </lineage>
</organism>
<dbReference type="Proteomes" id="UP000605992">
    <property type="component" value="Unassembled WGS sequence"/>
</dbReference>
<gene>
    <name evidence="1" type="ORF">Pth03_44830</name>
</gene>
<name>A0A8J3V1P2_9ACTN</name>
<evidence type="ECO:0000313" key="2">
    <source>
        <dbReference type="Proteomes" id="UP000605992"/>
    </source>
</evidence>
<reference evidence="1" key="1">
    <citation type="submission" date="2021-01" db="EMBL/GenBank/DDBJ databases">
        <title>Whole genome shotgun sequence of Planotetraspora thailandica NBRC 104271.</title>
        <authorList>
            <person name="Komaki H."/>
            <person name="Tamura T."/>
        </authorList>
    </citation>
    <scope>NUCLEOTIDE SEQUENCE</scope>
    <source>
        <strain evidence="1">NBRC 104271</strain>
    </source>
</reference>
<proteinExistence type="predicted"/>
<accession>A0A8J3V1P2</accession>
<dbReference type="AlphaFoldDB" id="A0A8J3V1P2"/>
<sequence>MTDPVYATVEEWVTDRFVPMYRRTLGGEFRWCAQWWKHAEAISRLTALWHAWEALRLEAGTGMGVWYRDHLDHQLPILLGPRGPFYQCSEDEHLEPHLATVEPAPPGWWVVSDASPLATQ</sequence>
<protein>
    <recommendedName>
        <fullName evidence="3">DUF4913 domain-containing protein</fullName>
    </recommendedName>
</protein>
<dbReference type="RefSeq" id="WP_203946270.1">
    <property type="nucleotide sequence ID" value="NZ_BOOR01000033.1"/>
</dbReference>
<dbReference type="Pfam" id="PF16259">
    <property type="entry name" value="DUF4913"/>
    <property type="match status" value="1"/>
</dbReference>
<evidence type="ECO:0000313" key="1">
    <source>
        <dbReference type="EMBL" id="GII56094.1"/>
    </source>
</evidence>
<keyword evidence="2" id="KW-1185">Reference proteome</keyword>
<evidence type="ECO:0008006" key="3">
    <source>
        <dbReference type="Google" id="ProtNLM"/>
    </source>
</evidence>
<comment type="caution">
    <text evidence="1">The sequence shown here is derived from an EMBL/GenBank/DDBJ whole genome shotgun (WGS) entry which is preliminary data.</text>
</comment>
<dbReference type="EMBL" id="BOOR01000033">
    <property type="protein sequence ID" value="GII56094.1"/>
    <property type="molecule type" value="Genomic_DNA"/>
</dbReference>
<dbReference type="InterPro" id="IPR032584">
    <property type="entry name" value="DUF4913"/>
</dbReference>